<feature type="active site" evidence="2">
    <location>
        <position position="262"/>
    </location>
</feature>
<dbReference type="InterPro" id="IPR016160">
    <property type="entry name" value="Ald_DH_CS_CYS"/>
</dbReference>
<gene>
    <name evidence="5" type="ORF">J2W49_003877</name>
</gene>
<evidence type="ECO:0000256" key="2">
    <source>
        <dbReference type="PROSITE-ProRule" id="PRU10007"/>
    </source>
</evidence>
<dbReference type="Gene3D" id="3.40.309.10">
    <property type="entry name" value="Aldehyde Dehydrogenase, Chain A, domain 2"/>
    <property type="match status" value="1"/>
</dbReference>
<dbReference type="InterPro" id="IPR016163">
    <property type="entry name" value="Ald_DH_C"/>
</dbReference>
<keyword evidence="1 3" id="KW-0560">Oxidoreductase</keyword>
<dbReference type="InterPro" id="IPR016161">
    <property type="entry name" value="Ald_DH/histidinol_DH"/>
</dbReference>
<dbReference type="PROSITE" id="PS00687">
    <property type="entry name" value="ALDEHYDE_DEHYDR_GLU"/>
    <property type="match status" value="1"/>
</dbReference>
<proteinExistence type="inferred from homology"/>
<dbReference type="PROSITE" id="PS00070">
    <property type="entry name" value="ALDEHYDE_DEHYDR_CYS"/>
    <property type="match status" value="1"/>
</dbReference>
<dbReference type="Proteomes" id="UP001265700">
    <property type="component" value="Unassembled WGS sequence"/>
</dbReference>
<dbReference type="SUPFAM" id="SSF53720">
    <property type="entry name" value="ALDH-like"/>
    <property type="match status" value="1"/>
</dbReference>
<evidence type="ECO:0000259" key="4">
    <source>
        <dbReference type="Pfam" id="PF00171"/>
    </source>
</evidence>
<accession>A0ABU1WRJ5</accession>
<evidence type="ECO:0000256" key="3">
    <source>
        <dbReference type="RuleBase" id="RU003345"/>
    </source>
</evidence>
<dbReference type="RefSeq" id="WP_310320131.1">
    <property type="nucleotide sequence ID" value="NZ_JAVDWU010000009.1"/>
</dbReference>
<reference evidence="5 6" key="1">
    <citation type="submission" date="2023-07" db="EMBL/GenBank/DDBJ databases">
        <title>Sorghum-associated microbial communities from plants grown in Nebraska, USA.</title>
        <authorList>
            <person name="Schachtman D."/>
        </authorList>
    </citation>
    <scope>NUCLEOTIDE SEQUENCE [LARGE SCALE GENOMIC DNA]</scope>
    <source>
        <strain evidence="5 6">4249</strain>
    </source>
</reference>
<evidence type="ECO:0000313" key="6">
    <source>
        <dbReference type="Proteomes" id="UP001265700"/>
    </source>
</evidence>
<dbReference type="InterPro" id="IPR016162">
    <property type="entry name" value="Ald_DH_N"/>
</dbReference>
<dbReference type="PANTHER" id="PTHR11699">
    <property type="entry name" value="ALDEHYDE DEHYDROGENASE-RELATED"/>
    <property type="match status" value="1"/>
</dbReference>
<sequence length="490" mass="51340">MNTNTPNTTATLNNFINGEYQAARSGATFEKLAPATGRLCARVSASGIDDIDAAVAAARQALRQGPWATMPGQERGRCLTRLADLLEANAPAFVATLAEEQGRPRFDMTVMDLPMSVDTLRYFAGWADKLEGRTVPTAGFMGRQMLHYTRLEPVGVAALIVPWNAPLMIAIWKLAPALAAGCTVVIKTSEDAPMAVGQLGALVAEAGFPPGVVNIVHGVGAQAGAALTAHPGVNKISFTGSTGVGRVIAREAAASFKRVTLELGGKAAQILLKDANLEEAIPGVAMGLFVNQGQTCAAGSRILVHRSLVSQVEQALTAAATSVKLGGPDVEGAQMGALISARHLERVQACIHTALSEGARRLCGAEDETPAGGFFMRPTVFTDVTASMQIAQEEIFGPVGAIMAFDTEDEAIALANDCRYGLSASVWTRDVSAAHRVAARLEVGAVAINCWSPLDARLPWGGTKDSGIGRDLSRKALEAYLEEKVVSLAL</sequence>
<organism evidence="5 6">
    <name type="scientific">Hydrogenophaga palleronii</name>
    <dbReference type="NCBI Taxonomy" id="65655"/>
    <lineage>
        <taxon>Bacteria</taxon>
        <taxon>Pseudomonadati</taxon>
        <taxon>Pseudomonadota</taxon>
        <taxon>Betaproteobacteria</taxon>
        <taxon>Burkholderiales</taxon>
        <taxon>Comamonadaceae</taxon>
        <taxon>Hydrogenophaga</taxon>
    </lineage>
</organism>
<dbReference type="Gene3D" id="3.40.605.10">
    <property type="entry name" value="Aldehyde Dehydrogenase, Chain A, domain 1"/>
    <property type="match status" value="1"/>
</dbReference>
<dbReference type="EMBL" id="JAVDWU010000009">
    <property type="protein sequence ID" value="MDR7151901.1"/>
    <property type="molecule type" value="Genomic_DNA"/>
</dbReference>
<protein>
    <submittedName>
        <fullName evidence="5">Acyl-CoA reductase-like NAD-dependent aldehyde dehydrogenase</fullName>
    </submittedName>
</protein>
<name>A0ABU1WRJ5_9BURK</name>
<evidence type="ECO:0000313" key="5">
    <source>
        <dbReference type="EMBL" id="MDR7151901.1"/>
    </source>
</evidence>
<keyword evidence="6" id="KW-1185">Reference proteome</keyword>
<dbReference type="InterPro" id="IPR029510">
    <property type="entry name" value="Ald_DH_CS_GLU"/>
</dbReference>
<dbReference type="Pfam" id="PF00171">
    <property type="entry name" value="Aldedh"/>
    <property type="match status" value="1"/>
</dbReference>
<dbReference type="InterPro" id="IPR015590">
    <property type="entry name" value="Aldehyde_DH_dom"/>
</dbReference>
<evidence type="ECO:0000256" key="1">
    <source>
        <dbReference type="ARBA" id="ARBA00023002"/>
    </source>
</evidence>
<comment type="caution">
    <text evidence="5">The sequence shown here is derived from an EMBL/GenBank/DDBJ whole genome shotgun (WGS) entry which is preliminary data.</text>
</comment>
<comment type="similarity">
    <text evidence="3">Belongs to the aldehyde dehydrogenase family.</text>
</comment>
<feature type="domain" description="Aldehyde dehydrogenase" evidence="4">
    <location>
        <begin position="24"/>
        <end position="486"/>
    </location>
</feature>